<organism evidence="1 2">
    <name type="scientific">Pasteurella atlantica</name>
    <dbReference type="NCBI Taxonomy" id="2827233"/>
    <lineage>
        <taxon>Bacteria</taxon>
        <taxon>Pseudomonadati</taxon>
        <taxon>Pseudomonadota</taxon>
        <taxon>Gammaproteobacteria</taxon>
        <taxon>Pasteurellales</taxon>
        <taxon>Pasteurellaceae</taxon>
        <taxon>Pasteurella</taxon>
    </lineage>
</organism>
<dbReference type="EMBL" id="JASAYJ010000003">
    <property type="protein sequence ID" value="MDP8186604.1"/>
    <property type="molecule type" value="Genomic_DNA"/>
</dbReference>
<reference evidence="1" key="1">
    <citation type="journal article" date="2023" name="Front. Microbiol.">
        <title>Phylogeography and host specificity of Pasteurellaceae pathogenic to sea-farmed fish in the north-east Atlantic.</title>
        <authorList>
            <person name="Gulla S."/>
            <person name="Colquhoun D.J."/>
            <person name="Olsen A.B."/>
            <person name="Spilsberg B."/>
            <person name="Lagesen K."/>
            <person name="Aakesson C.P."/>
            <person name="Strom S."/>
            <person name="Manji F."/>
            <person name="Birkbeck T.H."/>
            <person name="Nilsen H.K."/>
        </authorList>
    </citation>
    <scope>NUCLEOTIDE SEQUENCE</scope>
    <source>
        <strain evidence="1">VIB1234</strain>
    </source>
</reference>
<proteinExistence type="predicted"/>
<comment type="caution">
    <text evidence="1">The sequence shown here is derived from an EMBL/GenBank/DDBJ whole genome shotgun (WGS) entry which is preliminary data.</text>
</comment>
<protein>
    <recommendedName>
        <fullName evidence="3">DUF1871 family protein</fullName>
    </recommendedName>
</protein>
<accession>A0AAW8CJQ2</accession>
<evidence type="ECO:0000313" key="1">
    <source>
        <dbReference type="EMBL" id="MDP8186604.1"/>
    </source>
</evidence>
<dbReference type="Proteomes" id="UP001230466">
    <property type="component" value="Unassembled WGS sequence"/>
</dbReference>
<sequence length="85" mass="9757">MINLKDLKKILFEEWDPIGINSNNLLFDEYDEYAKSLYKVLAKNDISSHQIIALLNHFESNIGTSSTLIQKKQTADKILACNRKS</sequence>
<dbReference type="AlphaFoldDB" id="A0AAW8CJQ2"/>
<name>A0AAW8CJQ2_9PAST</name>
<dbReference type="RefSeq" id="WP_211597267.1">
    <property type="nucleotide sequence ID" value="NZ_JAGRQI010000003.1"/>
</dbReference>
<gene>
    <name evidence="1" type="ORF">QJU78_02265</name>
</gene>
<evidence type="ECO:0000313" key="2">
    <source>
        <dbReference type="Proteomes" id="UP001230466"/>
    </source>
</evidence>
<evidence type="ECO:0008006" key="3">
    <source>
        <dbReference type="Google" id="ProtNLM"/>
    </source>
</evidence>